<sequence length="806" mass="88627">MNSSYLPIIILLSIVGLRYNSICVNAANSDQARPGTRFKLQSPPGEPDAKRNSNLFQVVNEWKYIDFEYPTFVERQLAIKNGDFVIKNNLPLGIDVFNNRLFITTPRWKDGVPASLVTVPYPTKEISPPVRPYPSWQAHSSPYNPDCSKLISVYRTAVDVQCNRLWAIDSGIVNATVRLNQICPPKIVAFDLSSDEMIVRYPLPESQVKQDSLHSNIAVDIRNGDCLDAHVFVTDVWRFGIVVYSLAKNRSWRVTNYNFSPNPVASDFNVYGLNFQWLDGVFGMSLSNGPRSSDRVLYFHPMASYKEFMVSTDLLLNESLWTDGTLDTSKLFVPIGDRGFNGQSSTSGIARNGVMFFTQVHRDNVGCWDTSKPYTRSNLGMLLDPAENSTLIQFPNDLKVDHEPRQGVWVMSNRLPIYLYSQLDYSDINFRILRADVDGIIASSICNPMLESVTKSEKLAIVSIEEGKAGAAKGRSPTPTPKNGTGAGVTNGTQPTNAAAPAAAGAGAGAATTTVAAVAAAAAATGAGGGSGGGACRSTLHANKTILKTVSVFLASGKRNSNNQSKAAAAALQNKRLQRQRKMDELSGKINPKLLDSLRKKTRFTKDELDALCRIYRKLVSNCQYAAKTLASSSSSAAIAKPHAAVEGIDRIVFRELLHSTFDIVTEEILMERIFCSWDKAHEGLPLRLEGWLIGLSTFLRGTPAERAAFCFRVYDLNTDGFITKDEMFTLLRNCLIKQPQDEDPDEGVKDLVEIVLKKFDVDKDGKVSLDDFMATVTAEPLLIEAFGQCLPTDSAIVSFFSTLQV</sequence>
<evidence type="ECO:0000256" key="4">
    <source>
        <dbReference type="ARBA" id="ARBA00022729"/>
    </source>
</evidence>
<evidence type="ECO:0000256" key="1">
    <source>
        <dbReference type="ARBA" id="ARBA00004613"/>
    </source>
</evidence>
<evidence type="ECO:0000256" key="3">
    <source>
        <dbReference type="ARBA" id="ARBA00022525"/>
    </source>
</evidence>
<dbReference type="SUPFAM" id="SSF47473">
    <property type="entry name" value="EF-hand"/>
    <property type="match status" value="1"/>
</dbReference>
<dbReference type="GO" id="GO:0005509">
    <property type="term" value="F:calcium ion binding"/>
    <property type="evidence" value="ECO:0007669"/>
    <property type="project" value="InterPro"/>
</dbReference>
<dbReference type="PANTHER" id="PTHR10009">
    <property type="entry name" value="PROTEIN YELLOW-RELATED"/>
    <property type="match status" value="1"/>
</dbReference>
<feature type="compositionally biased region" description="Polar residues" evidence="6">
    <location>
        <begin position="488"/>
        <end position="497"/>
    </location>
</feature>
<gene>
    <name evidence="9" type="ORF">AWZ03_011620</name>
</gene>
<dbReference type="SUPFAM" id="SSF101898">
    <property type="entry name" value="NHL repeat"/>
    <property type="match status" value="1"/>
</dbReference>
<dbReference type="FunFam" id="2.120.10.30:FF:000045">
    <property type="entry name" value="Blast:Protein yellow"/>
    <property type="match status" value="1"/>
</dbReference>
<dbReference type="Proteomes" id="UP000295192">
    <property type="component" value="Unassembled WGS sequence"/>
</dbReference>
<evidence type="ECO:0000256" key="7">
    <source>
        <dbReference type="SAM" id="SignalP"/>
    </source>
</evidence>
<dbReference type="EMBL" id="LSRL02000281">
    <property type="protein sequence ID" value="TDG41974.1"/>
    <property type="molecule type" value="Genomic_DNA"/>
</dbReference>
<organism evidence="9 10">
    <name type="scientific">Drosophila navojoa</name>
    <name type="common">Fruit fly</name>
    <dbReference type="NCBI Taxonomy" id="7232"/>
    <lineage>
        <taxon>Eukaryota</taxon>
        <taxon>Metazoa</taxon>
        <taxon>Ecdysozoa</taxon>
        <taxon>Arthropoda</taxon>
        <taxon>Hexapoda</taxon>
        <taxon>Insecta</taxon>
        <taxon>Pterygota</taxon>
        <taxon>Neoptera</taxon>
        <taxon>Endopterygota</taxon>
        <taxon>Diptera</taxon>
        <taxon>Brachycera</taxon>
        <taxon>Muscomorpha</taxon>
        <taxon>Ephydroidea</taxon>
        <taxon>Drosophilidae</taxon>
        <taxon>Drosophila</taxon>
    </lineage>
</organism>
<dbReference type="AlphaFoldDB" id="A0A484B011"/>
<evidence type="ECO:0000256" key="2">
    <source>
        <dbReference type="ARBA" id="ARBA00009127"/>
    </source>
</evidence>
<dbReference type="Pfam" id="PF13499">
    <property type="entry name" value="EF-hand_7"/>
    <property type="match status" value="1"/>
</dbReference>
<dbReference type="InterPro" id="IPR017996">
    <property type="entry name" value="MRJP/yellow-related"/>
</dbReference>
<evidence type="ECO:0000256" key="5">
    <source>
        <dbReference type="ARBA" id="ARBA00022837"/>
    </source>
</evidence>
<dbReference type="InterPro" id="IPR011042">
    <property type="entry name" value="6-blade_b-propeller_TolB-like"/>
</dbReference>
<reference evidence="9 10" key="1">
    <citation type="journal article" date="2019" name="J. Hered.">
        <title>An Improved Genome Assembly for Drosophila navojoa, the Basal Species in the mojavensis Cluster.</title>
        <authorList>
            <person name="Vanderlinde T."/>
            <person name="Dupim E.G."/>
            <person name="Nazario-Yepiz N.O."/>
            <person name="Carvalho A.B."/>
        </authorList>
    </citation>
    <scope>NUCLEOTIDE SEQUENCE [LARGE SCALE GENOMIC DNA]</scope>
    <source>
        <strain evidence="9">Navoj_Jal97</strain>
        <tissue evidence="9">Whole organism</tissue>
    </source>
</reference>
<feature type="signal peptide" evidence="7">
    <location>
        <begin position="1"/>
        <end position="26"/>
    </location>
</feature>
<dbReference type="InterPro" id="IPR011992">
    <property type="entry name" value="EF-hand-dom_pair"/>
</dbReference>
<dbReference type="Gene3D" id="2.120.10.30">
    <property type="entry name" value="TolB, C-terminal domain"/>
    <property type="match status" value="1"/>
</dbReference>
<dbReference type="SMART" id="SM00054">
    <property type="entry name" value="EFh"/>
    <property type="match status" value="2"/>
</dbReference>
<evidence type="ECO:0000313" key="10">
    <source>
        <dbReference type="Proteomes" id="UP000295192"/>
    </source>
</evidence>
<comment type="caution">
    <text evidence="9">The sequence shown here is derived from an EMBL/GenBank/DDBJ whole genome shotgun (WGS) entry which is preliminary data.</text>
</comment>
<keyword evidence="3" id="KW-0964">Secreted</keyword>
<keyword evidence="10" id="KW-1185">Reference proteome</keyword>
<dbReference type="PANTHER" id="PTHR10009:SF13">
    <property type="entry name" value="DOPAMINECHROME TAUTOMERASE"/>
    <property type="match status" value="1"/>
</dbReference>
<protein>
    <recommendedName>
        <fullName evidence="8">EF-hand domain-containing protein</fullName>
    </recommendedName>
</protein>
<feature type="chain" id="PRO_5019794462" description="EF-hand domain-containing protein" evidence="7">
    <location>
        <begin position="27"/>
        <end position="806"/>
    </location>
</feature>
<evidence type="ECO:0000256" key="6">
    <source>
        <dbReference type="SAM" id="MobiDB-lite"/>
    </source>
</evidence>
<dbReference type="OrthoDB" id="7776143at2759"/>
<dbReference type="PROSITE" id="PS50222">
    <property type="entry name" value="EF_HAND_2"/>
    <property type="match status" value="2"/>
</dbReference>
<feature type="region of interest" description="Disordered" evidence="6">
    <location>
        <begin position="468"/>
        <end position="500"/>
    </location>
</feature>
<dbReference type="PRINTS" id="PR01366">
    <property type="entry name" value="ROYALJELLY"/>
</dbReference>
<keyword evidence="5" id="KW-0106">Calcium</keyword>
<dbReference type="Pfam" id="PF03022">
    <property type="entry name" value="MRJP"/>
    <property type="match status" value="1"/>
</dbReference>
<proteinExistence type="inferred from homology"/>
<dbReference type="InterPro" id="IPR018247">
    <property type="entry name" value="EF_Hand_1_Ca_BS"/>
</dbReference>
<evidence type="ECO:0000259" key="8">
    <source>
        <dbReference type="PROSITE" id="PS50222"/>
    </source>
</evidence>
<accession>A0A484B011</accession>
<comment type="subcellular location">
    <subcellularLocation>
        <location evidence="1">Secreted</location>
    </subcellularLocation>
</comment>
<feature type="domain" description="EF-hand" evidence="8">
    <location>
        <begin position="703"/>
        <end position="738"/>
    </location>
</feature>
<dbReference type="PROSITE" id="PS00018">
    <property type="entry name" value="EF_HAND_1"/>
    <property type="match status" value="2"/>
</dbReference>
<comment type="similarity">
    <text evidence="2">Belongs to the major royal jelly protein family.</text>
</comment>
<dbReference type="GO" id="GO:0005576">
    <property type="term" value="C:extracellular region"/>
    <property type="evidence" value="ECO:0007669"/>
    <property type="project" value="UniProtKB-SubCell"/>
</dbReference>
<name>A0A484B011_DRONA</name>
<dbReference type="CDD" id="cd00051">
    <property type="entry name" value="EFh"/>
    <property type="match status" value="1"/>
</dbReference>
<keyword evidence="4 7" id="KW-0732">Signal</keyword>
<evidence type="ECO:0000313" key="9">
    <source>
        <dbReference type="EMBL" id="TDG41974.1"/>
    </source>
</evidence>
<dbReference type="Gene3D" id="1.10.238.10">
    <property type="entry name" value="EF-hand"/>
    <property type="match status" value="1"/>
</dbReference>
<dbReference type="InterPro" id="IPR002048">
    <property type="entry name" value="EF_hand_dom"/>
</dbReference>
<feature type="domain" description="EF-hand" evidence="8">
    <location>
        <begin position="748"/>
        <end position="783"/>
    </location>
</feature>